<keyword evidence="3" id="KW-0804">Transcription</keyword>
<dbReference type="PROSITE" id="PS50995">
    <property type="entry name" value="HTH_MARR_2"/>
    <property type="match status" value="1"/>
</dbReference>
<keyword evidence="1" id="KW-0805">Transcription regulation</keyword>
<feature type="domain" description="HTH marR-type" evidence="4">
    <location>
        <begin position="30"/>
        <end position="166"/>
    </location>
</feature>
<dbReference type="Pfam" id="PF01047">
    <property type="entry name" value="MarR"/>
    <property type="match status" value="1"/>
</dbReference>
<evidence type="ECO:0000259" key="4">
    <source>
        <dbReference type="PROSITE" id="PS50995"/>
    </source>
</evidence>
<dbReference type="SMART" id="SM00347">
    <property type="entry name" value="HTH_MARR"/>
    <property type="match status" value="1"/>
</dbReference>
<dbReference type="PANTHER" id="PTHR42756">
    <property type="entry name" value="TRANSCRIPTIONAL REGULATOR, MARR"/>
    <property type="match status" value="1"/>
</dbReference>
<reference evidence="5 6" key="1">
    <citation type="submission" date="2019-07" db="EMBL/GenBank/DDBJ databases">
        <title>Whole genome shotgun sequence of Halomonas halophila NBRC 102604.</title>
        <authorList>
            <person name="Hosoyama A."/>
            <person name="Uohara A."/>
            <person name="Ohji S."/>
            <person name="Ichikawa N."/>
        </authorList>
    </citation>
    <scope>NUCLEOTIDE SEQUENCE [LARGE SCALE GENOMIC DNA]</scope>
    <source>
        <strain evidence="5 6">NBRC 102604</strain>
    </source>
</reference>
<evidence type="ECO:0000256" key="3">
    <source>
        <dbReference type="ARBA" id="ARBA00023163"/>
    </source>
</evidence>
<dbReference type="Proteomes" id="UP000321121">
    <property type="component" value="Unassembled WGS sequence"/>
</dbReference>
<proteinExistence type="predicted"/>
<gene>
    <name evidence="5" type="ORF">HHA04nite_05550</name>
</gene>
<dbReference type="PRINTS" id="PR00598">
    <property type="entry name" value="HTHMARR"/>
</dbReference>
<evidence type="ECO:0000256" key="1">
    <source>
        <dbReference type="ARBA" id="ARBA00023015"/>
    </source>
</evidence>
<dbReference type="InterPro" id="IPR000835">
    <property type="entry name" value="HTH_MarR-typ"/>
</dbReference>
<dbReference type="InterPro" id="IPR036390">
    <property type="entry name" value="WH_DNA-bd_sf"/>
</dbReference>
<name>A0ABQ0U0P7_9GAMM</name>
<dbReference type="EMBL" id="BJUS01000003">
    <property type="protein sequence ID" value="GEK72011.1"/>
    <property type="molecule type" value="Genomic_DNA"/>
</dbReference>
<dbReference type="Gene3D" id="1.10.10.10">
    <property type="entry name" value="Winged helix-like DNA-binding domain superfamily/Winged helix DNA-binding domain"/>
    <property type="match status" value="1"/>
</dbReference>
<dbReference type="InterPro" id="IPR036388">
    <property type="entry name" value="WH-like_DNA-bd_sf"/>
</dbReference>
<evidence type="ECO:0000313" key="6">
    <source>
        <dbReference type="Proteomes" id="UP000321121"/>
    </source>
</evidence>
<protein>
    <submittedName>
        <fullName evidence="5">MarR family transcriptional regulator</fullName>
    </submittedName>
</protein>
<keyword evidence="2" id="KW-0238">DNA-binding</keyword>
<sequence>MSRQIDIPSNRADLAYQQWQRECPELDASVMSLFGRLIEATEMLNRLHVEHLNKSYGLRRGEFDVLATLRRSGAPYALSPTELYRSMMVSSGGMTNRLDRLEKAELVRRRRSSEDRRAVIVELTDKGLEQIDAILPEHLAGQEKLLESLDSGQREALDRLLASLIESMSQQEK</sequence>
<organism evidence="5 6">
    <name type="scientific">Halomonas halophila</name>
    <dbReference type="NCBI Taxonomy" id="29573"/>
    <lineage>
        <taxon>Bacteria</taxon>
        <taxon>Pseudomonadati</taxon>
        <taxon>Pseudomonadota</taxon>
        <taxon>Gammaproteobacteria</taxon>
        <taxon>Oceanospirillales</taxon>
        <taxon>Halomonadaceae</taxon>
        <taxon>Halomonas</taxon>
    </lineage>
</organism>
<keyword evidence="6" id="KW-1185">Reference proteome</keyword>
<evidence type="ECO:0000313" key="5">
    <source>
        <dbReference type="EMBL" id="GEK72011.1"/>
    </source>
</evidence>
<evidence type="ECO:0000256" key="2">
    <source>
        <dbReference type="ARBA" id="ARBA00023125"/>
    </source>
</evidence>
<dbReference type="SUPFAM" id="SSF46785">
    <property type="entry name" value="Winged helix' DNA-binding domain"/>
    <property type="match status" value="1"/>
</dbReference>
<dbReference type="PANTHER" id="PTHR42756:SF1">
    <property type="entry name" value="TRANSCRIPTIONAL REPRESSOR OF EMRAB OPERON"/>
    <property type="match status" value="1"/>
</dbReference>
<comment type="caution">
    <text evidence="5">The sequence shown here is derived from an EMBL/GenBank/DDBJ whole genome shotgun (WGS) entry which is preliminary data.</text>
</comment>
<accession>A0ABQ0U0P7</accession>